<dbReference type="Proteomes" id="UP000236291">
    <property type="component" value="Unassembled WGS sequence"/>
</dbReference>
<feature type="region of interest" description="Disordered" evidence="1">
    <location>
        <begin position="84"/>
        <end position="115"/>
    </location>
</feature>
<evidence type="ECO:0000256" key="1">
    <source>
        <dbReference type="SAM" id="MobiDB-lite"/>
    </source>
</evidence>
<dbReference type="AlphaFoldDB" id="A0A2K3MLP1"/>
<comment type="caution">
    <text evidence="2">The sequence shown here is derived from an EMBL/GenBank/DDBJ whole genome shotgun (WGS) entry which is preliminary data.</text>
</comment>
<dbReference type="ExpressionAtlas" id="A0A2K3MLP1">
    <property type="expression patterns" value="baseline"/>
</dbReference>
<dbReference type="GO" id="GO:0004386">
    <property type="term" value="F:helicase activity"/>
    <property type="evidence" value="ECO:0007669"/>
    <property type="project" value="UniProtKB-KW"/>
</dbReference>
<feature type="non-terminal residue" evidence="2">
    <location>
        <position position="1"/>
    </location>
</feature>
<reference evidence="2 3" key="1">
    <citation type="journal article" date="2014" name="Am. J. Bot.">
        <title>Genome assembly and annotation for red clover (Trifolium pratense; Fabaceae).</title>
        <authorList>
            <person name="Istvanek J."/>
            <person name="Jaros M."/>
            <person name="Krenek A."/>
            <person name="Repkova J."/>
        </authorList>
    </citation>
    <scope>NUCLEOTIDE SEQUENCE [LARGE SCALE GENOMIC DNA]</scope>
    <source>
        <strain evidence="3">cv. Tatra</strain>
        <tissue evidence="2">Young leaves</tissue>
    </source>
</reference>
<name>A0A2K3MLP1_TRIPR</name>
<gene>
    <name evidence="2" type="ORF">L195_g047818</name>
</gene>
<keyword evidence="2" id="KW-0547">Nucleotide-binding</keyword>
<feature type="compositionally biased region" description="Basic and acidic residues" evidence="1">
    <location>
        <begin position="93"/>
        <end position="115"/>
    </location>
</feature>
<organism evidence="2 3">
    <name type="scientific">Trifolium pratense</name>
    <name type="common">Red clover</name>
    <dbReference type="NCBI Taxonomy" id="57577"/>
    <lineage>
        <taxon>Eukaryota</taxon>
        <taxon>Viridiplantae</taxon>
        <taxon>Streptophyta</taxon>
        <taxon>Embryophyta</taxon>
        <taxon>Tracheophyta</taxon>
        <taxon>Spermatophyta</taxon>
        <taxon>Magnoliopsida</taxon>
        <taxon>eudicotyledons</taxon>
        <taxon>Gunneridae</taxon>
        <taxon>Pentapetalae</taxon>
        <taxon>rosids</taxon>
        <taxon>fabids</taxon>
        <taxon>Fabales</taxon>
        <taxon>Fabaceae</taxon>
        <taxon>Papilionoideae</taxon>
        <taxon>50 kb inversion clade</taxon>
        <taxon>NPAAA clade</taxon>
        <taxon>Hologalegina</taxon>
        <taxon>IRL clade</taxon>
        <taxon>Trifolieae</taxon>
        <taxon>Trifolium</taxon>
    </lineage>
</organism>
<proteinExistence type="predicted"/>
<keyword evidence="2" id="KW-0067">ATP-binding</keyword>
<accession>A0A2K3MLP1</accession>
<keyword evidence="2" id="KW-0347">Helicase</keyword>
<dbReference type="EMBL" id="ASHM01067082">
    <property type="protein sequence ID" value="PNX91685.1"/>
    <property type="molecule type" value="Genomic_DNA"/>
</dbReference>
<evidence type="ECO:0000313" key="3">
    <source>
        <dbReference type="Proteomes" id="UP000236291"/>
    </source>
</evidence>
<feature type="region of interest" description="Disordered" evidence="1">
    <location>
        <begin position="32"/>
        <end position="59"/>
    </location>
</feature>
<keyword evidence="2" id="KW-0378">Hydrolase</keyword>
<evidence type="ECO:0000313" key="2">
    <source>
        <dbReference type="EMBL" id="PNX91685.1"/>
    </source>
</evidence>
<protein>
    <submittedName>
        <fullName evidence="2">Helicase swr1</fullName>
    </submittedName>
</protein>
<reference evidence="2 3" key="2">
    <citation type="journal article" date="2017" name="Front. Plant Sci.">
        <title>Gene Classification and Mining of Molecular Markers Useful in Red Clover (Trifolium pratense) Breeding.</title>
        <authorList>
            <person name="Istvanek J."/>
            <person name="Dluhosova J."/>
            <person name="Dluhos P."/>
            <person name="Patkova L."/>
            <person name="Nedelnik J."/>
            <person name="Repkova J."/>
        </authorList>
    </citation>
    <scope>NUCLEOTIDE SEQUENCE [LARGE SCALE GENOMIC DNA]</scope>
    <source>
        <strain evidence="3">cv. Tatra</strain>
        <tissue evidence="2">Young leaves</tissue>
    </source>
</reference>
<sequence>KGIDGSTTIMKAAVGDGVDISESCAAEIANVSQIPNSSASGEKEEGLSEKGVDGSTAAVGDGVDISSVCSSAAVSEHVECLSEKDLIGNSEADVTKQKDEVAQEENAPKDRETQK</sequence>
<feature type="compositionally biased region" description="Basic and acidic residues" evidence="1">
    <location>
        <begin position="41"/>
        <end position="52"/>
    </location>
</feature>